<reference evidence="4" key="1">
    <citation type="submission" date="2020-02" db="EMBL/GenBank/DDBJ databases">
        <authorList>
            <person name="Meier V. D."/>
        </authorList>
    </citation>
    <scope>NUCLEOTIDE SEQUENCE</scope>
    <source>
        <strain evidence="4">AVDCRST_MAG02</strain>
    </source>
</reference>
<comment type="similarity">
    <text evidence="1">Belongs to the UPF0337 (CsbD) family.</text>
</comment>
<evidence type="ECO:0000256" key="2">
    <source>
        <dbReference type="SAM" id="MobiDB-lite"/>
    </source>
</evidence>
<dbReference type="Gene3D" id="1.10.1470.10">
    <property type="entry name" value="YjbJ"/>
    <property type="match status" value="1"/>
</dbReference>
<proteinExistence type="inferred from homology"/>
<dbReference type="InterPro" id="IPR008462">
    <property type="entry name" value="CsbD"/>
</dbReference>
<feature type="compositionally biased region" description="Basic and acidic residues" evidence="2">
    <location>
        <begin position="1"/>
        <end position="23"/>
    </location>
</feature>
<accession>A0A6J4R4H6</accession>
<feature type="compositionally biased region" description="Basic and acidic residues" evidence="2">
    <location>
        <begin position="32"/>
        <end position="46"/>
    </location>
</feature>
<gene>
    <name evidence="4" type="ORF">AVDCRST_MAG02-2087</name>
</gene>
<dbReference type="SUPFAM" id="SSF69047">
    <property type="entry name" value="Hypothetical protein YjbJ"/>
    <property type="match status" value="1"/>
</dbReference>
<evidence type="ECO:0000256" key="1">
    <source>
        <dbReference type="ARBA" id="ARBA00009129"/>
    </source>
</evidence>
<dbReference type="InterPro" id="IPR036629">
    <property type="entry name" value="YjbJ_sf"/>
</dbReference>
<dbReference type="EMBL" id="CADCVH010000069">
    <property type="protein sequence ID" value="CAA9459870.1"/>
    <property type="molecule type" value="Genomic_DNA"/>
</dbReference>
<dbReference type="AlphaFoldDB" id="A0A6J4R4H6"/>
<evidence type="ECO:0000313" key="4">
    <source>
        <dbReference type="EMBL" id="CAA9459870.1"/>
    </source>
</evidence>
<organism evidence="4">
    <name type="scientific">uncultured Rubrobacteraceae bacterium</name>
    <dbReference type="NCBI Taxonomy" id="349277"/>
    <lineage>
        <taxon>Bacteria</taxon>
        <taxon>Bacillati</taxon>
        <taxon>Actinomycetota</taxon>
        <taxon>Rubrobacteria</taxon>
        <taxon>Rubrobacterales</taxon>
        <taxon>Rubrobacteraceae</taxon>
        <taxon>environmental samples</taxon>
    </lineage>
</organism>
<protein>
    <recommendedName>
        <fullName evidence="3">CsbD-like domain-containing protein</fullName>
    </recommendedName>
</protein>
<feature type="domain" description="CsbD-like" evidence="3">
    <location>
        <begin position="8"/>
        <end position="59"/>
    </location>
</feature>
<dbReference type="Pfam" id="PF05532">
    <property type="entry name" value="CsbD"/>
    <property type="match status" value="1"/>
</dbReference>
<sequence>MSKRSSRDKTEGVMDKVKGRAKEATGSLTGNKDLKSEGRANQDKGTLKKKKGAVKDLLK</sequence>
<feature type="region of interest" description="Disordered" evidence="2">
    <location>
        <begin position="1"/>
        <end position="59"/>
    </location>
</feature>
<name>A0A6J4R4H6_9ACTN</name>
<evidence type="ECO:0000259" key="3">
    <source>
        <dbReference type="Pfam" id="PF05532"/>
    </source>
</evidence>